<dbReference type="SUPFAM" id="SSF48592">
    <property type="entry name" value="GroEL equatorial domain-like"/>
    <property type="match status" value="1"/>
</dbReference>
<name>A0ABR1H1L4_9HYPO</name>
<feature type="transmembrane region" description="Helical" evidence="1">
    <location>
        <begin position="95"/>
        <end position="114"/>
    </location>
</feature>
<keyword evidence="3" id="KW-1185">Reference proteome</keyword>
<comment type="caution">
    <text evidence="2">The sequence shown here is derived from an EMBL/GenBank/DDBJ whole genome shotgun (WGS) entry which is preliminary data.</text>
</comment>
<sequence>MEQKFAVTASSYRYHMPMPTFGKGNIWAGVDFQKEGIADMMESFVWEPAMVKITIQAATEASRLRVDETIRNEESALQANTIWGFLFFNRHGSTLLAWLTLNAAVSPFLAVFAGDPGFWLS</sequence>
<reference evidence="2 3" key="1">
    <citation type="journal article" date="2025" name="Microbiol. Resour. Announc.">
        <title>Draft genome sequences for Neonectria magnoliae and Neonectria punicea, canker pathogens of Liriodendron tulipifera and Acer saccharum in West Virginia.</title>
        <authorList>
            <person name="Petronek H.M."/>
            <person name="Kasson M.T."/>
            <person name="Metheny A.M."/>
            <person name="Stauder C.M."/>
            <person name="Lovett B."/>
            <person name="Lynch S.C."/>
            <person name="Garnas J.R."/>
            <person name="Kasson L.R."/>
            <person name="Stajich J.E."/>
        </authorList>
    </citation>
    <scope>NUCLEOTIDE SEQUENCE [LARGE SCALE GENOMIC DNA]</scope>
    <source>
        <strain evidence="2 3">NRRL 64651</strain>
    </source>
</reference>
<gene>
    <name evidence="2" type="primary">CCT7_3</name>
    <name evidence="2" type="ORF">QQZ08_012478</name>
</gene>
<keyword evidence="1" id="KW-1133">Transmembrane helix</keyword>
<dbReference type="Gene3D" id="1.10.560.10">
    <property type="entry name" value="GroEL-like equatorial domain"/>
    <property type="match status" value="1"/>
</dbReference>
<accession>A0ABR1H1L4</accession>
<evidence type="ECO:0000256" key="1">
    <source>
        <dbReference type="SAM" id="Phobius"/>
    </source>
</evidence>
<dbReference type="Proteomes" id="UP001498421">
    <property type="component" value="Unassembled WGS sequence"/>
</dbReference>
<evidence type="ECO:0000313" key="3">
    <source>
        <dbReference type="Proteomes" id="UP001498421"/>
    </source>
</evidence>
<evidence type="ECO:0000313" key="2">
    <source>
        <dbReference type="EMBL" id="KAK7414862.1"/>
    </source>
</evidence>
<keyword evidence="1" id="KW-0472">Membrane</keyword>
<protein>
    <submittedName>
        <fullName evidence="2">T-complex protein 1 subunit eta</fullName>
    </submittedName>
</protein>
<keyword evidence="1" id="KW-0812">Transmembrane</keyword>
<organism evidence="2 3">
    <name type="scientific">Neonectria magnoliae</name>
    <dbReference type="NCBI Taxonomy" id="2732573"/>
    <lineage>
        <taxon>Eukaryota</taxon>
        <taxon>Fungi</taxon>
        <taxon>Dikarya</taxon>
        <taxon>Ascomycota</taxon>
        <taxon>Pezizomycotina</taxon>
        <taxon>Sordariomycetes</taxon>
        <taxon>Hypocreomycetidae</taxon>
        <taxon>Hypocreales</taxon>
        <taxon>Nectriaceae</taxon>
        <taxon>Neonectria</taxon>
    </lineage>
</organism>
<dbReference type="EMBL" id="JAZAVK010000270">
    <property type="protein sequence ID" value="KAK7414862.1"/>
    <property type="molecule type" value="Genomic_DNA"/>
</dbReference>
<dbReference type="InterPro" id="IPR027413">
    <property type="entry name" value="GROEL-like_equatorial_sf"/>
</dbReference>
<proteinExistence type="predicted"/>